<evidence type="ECO:0000313" key="1">
    <source>
        <dbReference type="EMBL" id="CAI8039518.1"/>
    </source>
</evidence>
<organism evidence="1 2">
    <name type="scientific">Geodia barretti</name>
    <name type="common">Barrett's horny sponge</name>
    <dbReference type="NCBI Taxonomy" id="519541"/>
    <lineage>
        <taxon>Eukaryota</taxon>
        <taxon>Metazoa</taxon>
        <taxon>Porifera</taxon>
        <taxon>Demospongiae</taxon>
        <taxon>Heteroscleromorpha</taxon>
        <taxon>Tetractinellida</taxon>
        <taxon>Astrophorina</taxon>
        <taxon>Geodiidae</taxon>
        <taxon>Geodia</taxon>
    </lineage>
</organism>
<protein>
    <submittedName>
        <fullName evidence="1">mRNA interferase HigB</fullName>
    </submittedName>
</protein>
<dbReference type="AlphaFoldDB" id="A0AA35WZC0"/>
<proteinExistence type="predicted"/>
<dbReference type="GO" id="GO:0004519">
    <property type="term" value="F:endonuclease activity"/>
    <property type="evidence" value="ECO:0007669"/>
    <property type="project" value="InterPro"/>
</dbReference>
<dbReference type="GO" id="GO:0003723">
    <property type="term" value="F:RNA binding"/>
    <property type="evidence" value="ECO:0007669"/>
    <property type="project" value="InterPro"/>
</dbReference>
<gene>
    <name evidence="1" type="ORF">GBAR_LOCUS21982</name>
</gene>
<reference evidence="1" key="1">
    <citation type="submission" date="2023-03" db="EMBL/GenBank/DDBJ databases">
        <authorList>
            <person name="Steffen K."/>
            <person name="Cardenas P."/>
        </authorList>
    </citation>
    <scope>NUCLEOTIDE SEQUENCE</scope>
</reference>
<dbReference type="Pfam" id="PF09907">
    <property type="entry name" value="HigB_toxin"/>
    <property type="match status" value="1"/>
</dbReference>
<keyword evidence="2" id="KW-1185">Reference proteome</keyword>
<dbReference type="EMBL" id="CASHTH010003044">
    <property type="protein sequence ID" value="CAI8039518.1"/>
    <property type="molecule type" value="Genomic_DNA"/>
</dbReference>
<accession>A0AA35WZC0</accession>
<evidence type="ECO:0000313" key="2">
    <source>
        <dbReference type="Proteomes" id="UP001174909"/>
    </source>
</evidence>
<sequence>MHIVSKKALREFWRKYSDSQMPLRRWFKLISKSSFGSFTELRAVFPNADIVDDLIVFNIGGNKYRLVASIHFNRGKVYVRRVLTHEEYDKGGWKT</sequence>
<dbReference type="Proteomes" id="UP001174909">
    <property type="component" value="Unassembled WGS sequence"/>
</dbReference>
<name>A0AA35WZC0_GEOBA</name>
<dbReference type="GO" id="GO:0110001">
    <property type="term" value="C:toxin-antitoxin complex"/>
    <property type="evidence" value="ECO:0007669"/>
    <property type="project" value="InterPro"/>
</dbReference>
<comment type="caution">
    <text evidence="1">The sequence shown here is derived from an EMBL/GenBank/DDBJ whole genome shotgun (WGS) entry which is preliminary data.</text>
</comment>
<dbReference type="InterPro" id="IPR018669">
    <property type="entry name" value="Toxin_HigB"/>
</dbReference>